<accession>A0A238YXE3</accession>
<dbReference type="PANTHER" id="PTHR44379:SF8">
    <property type="entry name" value="XANTHINE DEHYDROGENASE IRON-SULFUR-BINDING SUBUNIT XDHC-RELATED"/>
    <property type="match status" value="1"/>
</dbReference>
<dbReference type="AlphaFoldDB" id="A0A238YXE3"/>
<keyword evidence="3" id="KW-0560">Oxidoreductase</keyword>
<keyword evidence="4" id="KW-0408">Iron</keyword>
<dbReference type="Pfam" id="PF01799">
    <property type="entry name" value="Fer2_2"/>
    <property type="match status" value="1"/>
</dbReference>
<dbReference type="InterPro" id="IPR001041">
    <property type="entry name" value="2Fe-2S_ferredoxin-type"/>
</dbReference>
<dbReference type="Gene3D" id="1.10.150.120">
    <property type="entry name" value="[2Fe-2S]-binding domain"/>
    <property type="match status" value="1"/>
</dbReference>
<dbReference type="GO" id="GO:0051537">
    <property type="term" value="F:2 iron, 2 sulfur cluster binding"/>
    <property type="evidence" value="ECO:0007669"/>
    <property type="project" value="UniProtKB-KW"/>
</dbReference>
<dbReference type="Gene3D" id="3.10.20.30">
    <property type="match status" value="1"/>
</dbReference>
<dbReference type="InterPro" id="IPR051452">
    <property type="entry name" value="Diverse_Oxidoreductases"/>
</dbReference>
<keyword evidence="2" id="KW-0479">Metal-binding</keyword>
<evidence type="ECO:0000256" key="4">
    <source>
        <dbReference type="ARBA" id="ARBA00023004"/>
    </source>
</evidence>
<dbReference type="SUPFAM" id="SSF54292">
    <property type="entry name" value="2Fe-2S ferredoxin-like"/>
    <property type="match status" value="1"/>
</dbReference>
<sequence length="160" mass="16649">MTISFLLNGRPMTVDAAPDARAVDLLRGLGALDVKEGCGTGECGACSVLVDGVHKLSCLMLAVQLEGRAIMTASGLGTPEAPHPLQRAFADHGAVQCGFCTPGMTIAAAALLAENPQPTREETRRAISGNLCRCTGYVMIVDAVQAAAQEQREAKKRGAQ</sequence>
<evidence type="ECO:0000313" key="8">
    <source>
        <dbReference type="Proteomes" id="UP000198324"/>
    </source>
</evidence>
<dbReference type="InterPro" id="IPR006058">
    <property type="entry name" value="2Fe2S_fd_BS"/>
</dbReference>
<dbReference type="InterPro" id="IPR036884">
    <property type="entry name" value="2Fe-2S-bd_dom_sf"/>
</dbReference>
<evidence type="ECO:0000256" key="5">
    <source>
        <dbReference type="ARBA" id="ARBA00023014"/>
    </source>
</evidence>
<gene>
    <name evidence="7" type="ORF">SAMN04488503_1072</name>
</gene>
<dbReference type="SUPFAM" id="SSF47741">
    <property type="entry name" value="CO dehydrogenase ISP C-domain like"/>
    <property type="match status" value="1"/>
</dbReference>
<keyword evidence="5" id="KW-0411">Iron-sulfur</keyword>
<dbReference type="InterPro" id="IPR036010">
    <property type="entry name" value="2Fe-2S_ferredoxin-like_sf"/>
</dbReference>
<dbReference type="PROSITE" id="PS00197">
    <property type="entry name" value="2FE2S_FER_1"/>
    <property type="match status" value="1"/>
</dbReference>
<feature type="domain" description="2Fe-2S ferredoxin-type" evidence="6">
    <location>
        <begin position="1"/>
        <end position="76"/>
    </location>
</feature>
<evidence type="ECO:0000256" key="2">
    <source>
        <dbReference type="ARBA" id="ARBA00022723"/>
    </source>
</evidence>
<dbReference type="GO" id="GO:0046872">
    <property type="term" value="F:metal ion binding"/>
    <property type="evidence" value="ECO:0007669"/>
    <property type="project" value="UniProtKB-KW"/>
</dbReference>
<organism evidence="7 8">
    <name type="scientific">Humidesulfovibrio mexicanus</name>
    <dbReference type="NCBI Taxonomy" id="147047"/>
    <lineage>
        <taxon>Bacteria</taxon>
        <taxon>Pseudomonadati</taxon>
        <taxon>Thermodesulfobacteriota</taxon>
        <taxon>Desulfovibrionia</taxon>
        <taxon>Desulfovibrionales</taxon>
        <taxon>Desulfovibrionaceae</taxon>
        <taxon>Humidesulfovibrio</taxon>
    </lineage>
</organism>
<protein>
    <submittedName>
        <fullName evidence="7">Carbon-monoxide dehydrogenase small subunit</fullName>
    </submittedName>
</protein>
<dbReference type="InterPro" id="IPR002888">
    <property type="entry name" value="2Fe-2S-bd"/>
</dbReference>
<keyword evidence="1" id="KW-0001">2Fe-2S</keyword>
<dbReference type="EMBL" id="FZOC01000002">
    <property type="protein sequence ID" value="SNR75775.1"/>
    <property type="molecule type" value="Genomic_DNA"/>
</dbReference>
<evidence type="ECO:0000256" key="3">
    <source>
        <dbReference type="ARBA" id="ARBA00023002"/>
    </source>
</evidence>
<dbReference type="RefSeq" id="WP_235641510.1">
    <property type="nucleotide sequence ID" value="NZ_FZOC01000002.1"/>
</dbReference>
<keyword evidence="8" id="KW-1185">Reference proteome</keyword>
<dbReference type="Proteomes" id="UP000198324">
    <property type="component" value="Unassembled WGS sequence"/>
</dbReference>
<reference evidence="7 8" key="1">
    <citation type="submission" date="2017-06" db="EMBL/GenBank/DDBJ databases">
        <authorList>
            <person name="Kim H.J."/>
            <person name="Triplett B.A."/>
        </authorList>
    </citation>
    <scope>NUCLEOTIDE SEQUENCE [LARGE SCALE GENOMIC DNA]</scope>
    <source>
        <strain evidence="7 8">DSM 13116</strain>
    </source>
</reference>
<dbReference type="Pfam" id="PF00111">
    <property type="entry name" value="Fer2"/>
    <property type="match status" value="1"/>
</dbReference>
<evidence type="ECO:0000259" key="6">
    <source>
        <dbReference type="PROSITE" id="PS51085"/>
    </source>
</evidence>
<dbReference type="FunFam" id="1.10.150.120:FF:000003">
    <property type="entry name" value="Carbon monoxide dehydrogenase, small subunit"/>
    <property type="match status" value="1"/>
</dbReference>
<evidence type="ECO:0000256" key="1">
    <source>
        <dbReference type="ARBA" id="ARBA00022714"/>
    </source>
</evidence>
<evidence type="ECO:0000313" key="7">
    <source>
        <dbReference type="EMBL" id="SNR75775.1"/>
    </source>
</evidence>
<dbReference type="GO" id="GO:0016491">
    <property type="term" value="F:oxidoreductase activity"/>
    <property type="evidence" value="ECO:0007669"/>
    <property type="project" value="UniProtKB-KW"/>
</dbReference>
<proteinExistence type="predicted"/>
<name>A0A238YXE3_9BACT</name>
<dbReference type="PROSITE" id="PS51085">
    <property type="entry name" value="2FE2S_FER_2"/>
    <property type="match status" value="1"/>
</dbReference>
<dbReference type="CDD" id="cd00207">
    <property type="entry name" value="fer2"/>
    <property type="match status" value="1"/>
</dbReference>
<dbReference type="InterPro" id="IPR012675">
    <property type="entry name" value="Beta-grasp_dom_sf"/>
</dbReference>
<dbReference type="PANTHER" id="PTHR44379">
    <property type="entry name" value="OXIDOREDUCTASE WITH IRON-SULFUR SUBUNIT"/>
    <property type="match status" value="1"/>
</dbReference>